<proteinExistence type="predicted"/>
<evidence type="ECO:0000313" key="3">
    <source>
        <dbReference type="Proteomes" id="UP000187429"/>
    </source>
</evidence>
<evidence type="ECO:0000256" key="1">
    <source>
        <dbReference type="SAM" id="MobiDB-lite"/>
    </source>
</evidence>
<comment type="caution">
    <text evidence="2">The sequence shown here is derived from an EMBL/GenBank/DDBJ whole genome shotgun (WGS) entry which is preliminary data.</text>
</comment>
<dbReference type="OrthoDB" id="5687132at2759"/>
<feature type="compositionally biased region" description="Polar residues" evidence="1">
    <location>
        <begin position="90"/>
        <end position="102"/>
    </location>
</feature>
<name>A0A1R1Y5B7_9FUNG</name>
<reference evidence="3" key="1">
    <citation type="submission" date="2017-01" db="EMBL/GenBank/DDBJ databases">
        <authorList>
            <person name="Wang Y."/>
            <person name="White M."/>
            <person name="Kvist S."/>
            <person name="Moncalvo J.-M."/>
        </authorList>
    </citation>
    <scope>NUCLEOTIDE SEQUENCE [LARGE SCALE GENOMIC DNA]</scope>
    <source>
        <strain evidence="3">ID-206-W2</strain>
    </source>
</reference>
<feature type="region of interest" description="Disordered" evidence="1">
    <location>
        <begin position="46"/>
        <end position="114"/>
    </location>
</feature>
<dbReference type="AlphaFoldDB" id="A0A1R1Y5B7"/>
<protein>
    <submittedName>
        <fullName evidence="2">Uncharacterized protein</fullName>
    </submittedName>
</protein>
<feature type="compositionally biased region" description="Polar residues" evidence="1">
    <location>
        <begin position="8"/>
        <end position="21"/>
    </location>
</feature>
<dbReference type="EMBL" id="LSSM01002365">
    <property type="protein sequence ID" value="OMJ21995.1"/>
    <property type="molecule type" value="Genomic_DNA"/>
</dbReference>
<sequence>MGNVVEMATQSRLDNLHTGMNFTGKPDQIVESNVKPLMDSEKFEAQLAASKSTRRPRVRKPFRGRQQACTQNSTYNKPTPAKNPEAATPSAPTNNHPQQSSFRGRGRGRGRGSQ</sequence>
<gene>
    <name evidence="2" type="ORF">AYI69_g5579</name>
</gene>
<evidence type="ECO:0000313" key="2">
    <source>
        <dbReference type="EMBL" id="OMJ21995.1"/>
    </source>
</evidence>
<dbReference type="Proteomes" id="UP000187429">
    <property type="component" value="Unassembled WGS sequence"/>
</dbReference>
<feature type="non-terminal residue" evidence="2">
    <location>
        <position position="114"/>
    </location>
</feature>
<accession>A0A1R1Y5B7</accession>
<feature type="compositionally biased region" description="Basic residues" evidence="1">
    <location>
        <begin position="104"/>
        <end position="114"/>
    </location>
</feature>
<feature type="compositionally biased region" description="Polar residues" evidence="1">
    <location>
        <begin position="67"/>
        <end position="77"/>
    </location>
</feature>
<feature type="region of interest" description="Disordered" evidence="1">
    <location>
        <begin position="1"/>
        <end position="26"/>
    </location>
</feature>
<organism evidence="2 3">
    <name type="scientific">Smittium culicis</name>
    <dbReference type="NCBI Taxonomy" id="133412"/>
    <lineage>
        <taxon>Eukaryota</taxon>
        <taxon>Fungi</taxon>
        <taxon>Fungi incertae sedis</taxon>
        <taxon>Zoopagomycota</taxon>
        <taxon>Kickxellomycotina</taxon>
        <taxon>Harpellomycetes</taxon>
        <taxon>Harpellales</taxon>
        <taxon>Legeriomycetaceae</taxon>
        <taxon>Smittium</taxon>
    </lineage>
</organism>
<keyword evidence="3" id="KW-1185">Reference proteome</keyword>
<feature type="compositionally biased region" description="Basic residues" evidence="1">
    <location>
        <begin position="52"/>
        <end position="63"/>
    </location>
</feature>